<sequence length="303" mass="34900">MKSTIKTTDSSAMVYDHTNSMAVNSKTQYAELGKKRIAYRLIGKGEPIILCNRFRGNLDDWDPKFLDLLAENFKVVTFNYTGLASSSGDKHKKVIDFAKDVKELSEYLGFKKIIVGGWSVGGWVAQIVTTEFPEIVSQTILIGTKPPGNVKHQIEELFMQTAFKPYYDLEDEVILFFDPTSEYSRKLAKESHDRIAIRESDRDIRIDEKDWEVFLNAGEDYTNDPYNAREKIQKTNIPMLVISSQHEICFPPENWMELNMKIRSTQIIIIPQTGHGPQHQYPELVTKYILQFIEHNKQNLLAN</sequence>
<dbReference type="SUPFAM" id="SSF53474">
    <property type="entry name" value="alpha/beta-Hydrolases"/>
    <property type="match status" value="1"/>
</dbReference>
<dbReference type="InterPro" id="IPR029058">
    <property type="entry name" value="AB_hydrolase_fold"/>
</dbReference>
<keyword evidence="2" id="KW-0378">Hydrolase</keyword>
<comment type="caution">
    <text evidence="2">The sequence shown here is derived from an EMBL/GenBank/DDBJ whole genome shotgun (WGS) entry which is preliminary data.</text>
</comment>
<dbReference type="EMBL" id="JAGJCB010000009">
    <property type="protein sequence ID" value="MBP0904302.1"/>
    <property type="molecule type" value="Genomic_DNA"/>
</dbReference>
<dbReference type="RefSeq" id="WP_209655196.1">
    <property type="nucleotide sequence ID" value="NZ_JAGJCB010000009.1"/>
</dbReference>
<dbReference type="Proteomes" id="UP000670776">
    <property type="component" value="Unassembled WGS sequence"/>
</dbReference>
<evidence type="ECO:0000259" key="1">
    <source>
        <dbReference type="Pfam" id="PF00561"/>
    </source>
</evidence>
<proteinExistence type="predicted"/>
<evidence type="ECO:0000313" key="3">
    <source>
        <dbReference type="Proteomes" id="UP000670776"/>
    </source>
</evidence>
<dbReference type="Pfam" id="PF00561">
    <property type="entry name" value="Abhydrolase_1"/>
    <property type="match status" value="1"/>
</dbReference>
<dbReference type="Gene3D" id="3.40.50.1820">
    <property type="entry name" value="alpha/beta hydrolase"/>
    <property type="match status" value="1"/>
</dbReference>
<dbReference type="PANTHER" id="PTHR43798">
    <property type="entry name" value="MONOACYLGLYCEROL LIPASE"/>
    <property type="match status" value="1"/>
</dbReference>
<dbReference type="InterPro" id="IPR000073">
    <property type="entry name" value="AB_hydrolase_1"/>
</dbReference>
<protein>
    <submittedName>
        <fullName evidence="2">Alpha/beta hydrolase</fullName>
    </submittedName>
</protein>
<reference evidence="2 3" key="1">
    <citation type="submission" date="2021-04" db="EMBL/GenBank/DDBJ databases">
        <title>Mariniflexile gromovii gen. nov., sp. nov., a gliding bacterium isolated from the sea urchin Strongylocentrotus intermedius.</title>
        <authorList>
            <person name="Ko S."/>
            <person name="Le V."/>
            <person name="Ahn C.-Y."/>
            <person name="Oh H.-M."/>
        </authorList>
    </citation>
    <scope>NUCLEOTIDE SEQUENCE [LARGE SCALE GENOMIC DNA]</scope>
    <source>
        <strain evidence="2 3">KCTC 12570</strain>
    </source>
</reference>
<evidence type="ECO:0000313" key="2">
    <source>
        <dbReference type="EMBL" id="MBP0904302.1"/>
    </source>
</evidence>
<dbReference type="GO" id="GO:0016787">
    <property type="term" value="F:hydrolase activity"/>
    <property type="evidence" value="ECO:0007669"/>
    <property type="project" value="UniProtKB-KW"/>
</dbReference>
<keyword evidence="3" id="KW-1185">Reference proteome</keyword>
<gene>
    <name evidence="2" type="ORF">J8H85_10725</name>
</gene>
<dbReference type="PANTHER" id="PTHR43798:SF5">
    <property type="entry name" value="MONOACYLGLYCEROL LIPASE ABHD6"/>
    <property type="match status" value="1"/>
</dbReference>
<feature type="domain" description="AB hydrolase-1" evidence="1">
    <location>
        <begin position="47"/>
        <end position="279"/>
    </location>
</feature>
<name>A0ABS4BW73_9FLAO</name>
<organism evidence="2 3">
    <name type="scientific">Mariniflexile gromovii</name>
    <dbReference type="NCBI Taxonomy" id="362523"/>
    <lineage>
        <taxon>Bacteria</taxon>
        <taxon>Pseudomonadati</taxon>
        <taxon>Bacteroidota</taxon>
        <taxon>Flavobacteriia</taxon>
        <taxon>Flavobacteriales</taxon>
        <taxon>Flavobacteriaceae</taxon>
        <taxon>Mariniflexile</taxon>
    </lineage>
</organism>
<dbReference type="InterPro" id="IPR050266">
    <property type="entry name" value="AB_hydrolase_sf"/>
</dbReference>
<accession>A0ABS4BW73</accession>